<evidence type="ECO:0000313" key="9">
    <source>
        <dbReference type="Proteomes" id="UP001519287"/>
    </source>
</evidence>
<comment type="similarity">
    <text evidence="2">Belongs to the membrane fusion protein (MFP) (TC 8.A.1) family.</text>
</comment>
<reference evidence="8 9" key="1">
    <citation type="submission" date="2021-03" db="EMBL/GenBank/DDBJ databases">
        <title>Genomic Encyclopedia of Type Strains, Phase IV (KMG-IV): sequencing the most valuable type-strain genomes for metagenomic binning, comparative biology and taxonomic classification.</title>
        <authorList>
            <person name="Goeker M."/>
        </authorList>
    </citation>
    <scope>NUCLEOTIDE SEQUENCE [LARGE SCALE GENOMIC DNA]</scope>
    <source>
        <strain evidence="8 9">DSM 26048</strain>
    </source>
</reference>
<dbReference type="Proteomes" id="UP001519287">
    <property type="component" value="Unassembled WGS sequence"/>
</dbReference>
<organism evidence="8 9">
    <name type="scientific">Paenibacillus eucommiae</name>
    <dbReference type="NCBI Taxonomy" id="1355755"/>
    <lineage>
        <taxon>Bacteria</taxon>
        <taxon>Bacillati</taxon>
        <taxon>Bacillota</taxon>
        <taxon>Bacilli</taxon>
        <taxon>Bacillales</taxon>
        <taxon>Paenibacillaceae</taxon>
        <taxon>Paenibacillus</taxon>
    </lineage>
</organism>
<dbReference type="EMBL" id="JAGGLB010000035">
    <property type="protein sequence ID" value="MBP1995500.1"/>
    <property type="molecule type" value="Genomic_DNA"/>
</dbReference>
<evidence type="ECO:0000256" key="5">
    <source>
        <dbReference type="SAM" id="MobiDB-lite"/>
    </source>
</evidence>
<feature type="domain" description="YknX-like beta-barrel" evidence="7">
    <location>
        <begin position="374"/>
        <end position="444"/>
    </location>
</feature>
<dbReference type="RefSeq" id="WP_209977297.1">
    <property type="nucleotide sequence ID" value="NZ_JAGGLB010000035.1"/>
</dbReference>
<evidence type="ECO:0000259" key="7">
    <source>
        <dbReference type="Pfam" id="PF25990"/>
    </source>
</evidence>
<keyword evidence="3 4" id="KW-0175">Coiled coil</keyword>
<dbReference type="PANTHER" id="PTHR32347">
    <property type="entry name" value="EFFLUX SYSTEM COMPONENT YKNX-RELATED"/>
    <property type="match status" value="1"/>
</dbReference>
<evidence type="ECO:0000313" key="8">
    <source>
        <dbReference type="EMBL" id="MBP1995500.1"/>
    </source>
</evidence>
<dbReference type="SUPFAM" id="SSF111369">
    <property type="entry name" value="HlyD-like secretion proteins"/>
    <property type="match status" value="2"/>
</dbReference>
<name>A0ABS4J8B6_9BACL</name>
<comment type="subcellular location">
    <subcellularLocation>
        <location evidence="1">Cell envelope</location>
    </subcellularLocation>
</comment>
<dbReference type="InterPro" id="IPR058627">
    <property type="entry name" value="MdtA-like_C"/>
</dbReference>
<dbReference type="Pfam" id="PF25967">
    <property type="entry name" value="RND-MFP_C"/>
    <property type="match status" value="1"/>
</dbReference>
<proteinExistence type="inferred from homology"/>
<evidence type="ECO:0000256" key="4">
    <source>
        <dbReference type="SAM" id="Coils"/>
    </source>
</evidence>
<dbReference type="Gene3D" id="2.40.50.100">
    <property type="match status" value="1"/>
</dbReference>
<dbReference type="InterPro" id="IPR006143">
    <property type="entry name" value="RND_pump_MFP"/>
</dbReference>
<dbReference type="Gene3D" id="2.40.30.170">
    <property type="match status" value="1"/>
</dbReference>
<feature type="domain" description="Multidrug resistance protein MdtA-like C-terminal permuted SH3" evidence="6">
    <location>
        <begin position="455"/>
        <end position="513"/>
    </location>
</feature>
<evidence type="ECO:0000256" key="1">
    <source>
        <dbReference type="ARBA" id="ARBA00004196"/>
    </source>
</evidence>
<dbReference type="InterPro" id="IPR058636">
    <property type="entry name" value="Beta-barrel_YknX"/>
</dbReference>
<feature type="compositionally biased region" description="Gly residues" evidence="5">
    <location>
        <begin position="533"/>
        <end position="584"/>
    </location>
</feature>
<sequence length="584" mass="61384">MKWWRSKGLIILIVVAVCAGGTYIFLSKGTETAAKEEQQTIVEVKKGSIRSSVSGTSQFEPKDSQIIAAPADGTIKTMNLARDLAVKAGDTLLELSSPALENDLQKIQVSYNELQKQLSDLLKEQGNMQITAPITGKITYAANLEVGSNVNKTTKIATISNMKTLIVTLPFGLEDAVQLHVGDVIDLTIDNFMLTKSGTIQSIGKEPRADGKGGKMIDIEISIANDNSLYAGLVAKGTAVIGEREVDSQETGVLQYSQVATVLANVSGYVKTLPYSNNSLVNAGDLLAVFANDSLNDDILSKQAAIDQQKLSLDNAQERINELTVKAPFDGVFSTDFVNKKTNVLSSYPVGSKITSDTQLGGVASLSTMLLPIQVDELDLPNIKTGMTAEVKVDSITGRMFKGEVAQVSTVGTTTNGVTFFDVVLAVTNTNELLKYGMTATAEILIQDKKDILYLPPEALQSQQGKRYVTLKNADGTEEAKHEIKIGIRSQTQIEVTEGLKEGDKVVTPVIQRQQALSQEEIQRMRQEFMQNGGAGGAGGFGGGGFPGGGGGAGGTGGTGGGGGMGGAGSSGSTGAGGGGTRSR</sequence>
<accession>A0ABS4J8B6</accession>
<dbReference type="Gene3D" id="2.40.420.20">
    <property type="match status" value="1"/>
</dbReference>
<gene>
    <name evidence="8" type="ORF">J2Z66_007142</name>
</gene>
<evidence type="ECO:0000256" key="2">
    <source>
        <dbReference type="ARBA" id="ARBA00009477"/>
    </source>
</evidence>
<feature type="region of interest" description="Disordered" evidence="5">
    <location>
        <begin position="532"/>
        <end position="584"/>
    </location>
</feature>
<dbReference type="Pfam" id="PF25990">
    <property type="entry name" value="Beta-barrel_YknX"/>
    <property type="match status" value="1"/>
</dbReference>
<evidence type="ECO:0000256" key="3">
    <source>
        <dbReference type="ARBA" id="ARBA00023054"/>
    </source>
</evidence>
<dbReference type="InterPro" id="IPR050465">
    <property type="entry name" value="UPF0194_transport"/>
</dbReference>
<feature type="coiled-coil region" evidence="4">
    <location>
        <begin position="97"/>
        <end position="124"/>
    </location>
</feature>
<comment type="caution">
    <text evidence="8">The sequence shown here is derived from an EMBL/GenBank/DDBJ whole genome shotgun (WGS) entry which is preliminary data.</text>
</comment>
<evidence type="ECO:0000259" key="6">
    <source>
        <dbReference type="Pfam" id="PF25967"/>
    </source>
</evidence>
<dbReference type="NCBIfam" id="TIGR01730">
    <property type="entry name" value="RND_mfp"/>
    <property type="match status" value="1"/>
</dbReference>
<protein>
    <submittedName>
        <fullName evidence="8">HlyD family secretion protein</fullName>
    </submittedName>
</protein>
<keyword evidence="9" id="KW-1185">Reference proteome</keyword>